<keyword evidence="1 6" id="KW-0575">Peroxidase</keyword>
<dbReference type="InterPro" id="IPR036249">
    <property type="entry name" value="Thioredoxin-like_sf"/>
</dbReference>
<dbReference type="GO" id="GO:0005737">
    <property type="term" value="C:cytoplasm"/>
    <property type="evidence" value="ECO:0007669"/>
    <property type="project" value="TreeGrafter"/>
</dbReference>
<dbReference type="PROSITE" id="PS51352">
    <property type="entry name" value="THIOREDOXIN_2"/>
    <property type="match status" value="1"/>
</dbReference>
<comment type="function">
    <text evidence="6">Thiol-specific peroxidase that catalyzes the reduction of hydrogen peroxide and organic hydroperoxides to water and alcohols, respectively. Plays a role in cell protection against oxidative stress by detoxifying peroxides.</text>
</comment>
<keyword evidence="3 6" id="KW-0560">Oxidoreductase</keyword>
<evidence type="ECO:0000313" key="8">
    <source>
        <dbReference type="EMBL" id="RZO06320.1"/>
    </source>
</evidence>
<dbReference type="PANTHER" id="PTHR10430:SF16">
    <property type="entry name" value="PEROXIREDOXIN-5, MITOCHONDRIAL"/>
    <property type="match status" value="1"/>
</dbReference>
<gene>
    <name evidence="8" type="ORF">EVB02_02660</name>
</gene>
<evidence type="ECO:0000256" key="3">
    <source>
        <dbReference type="ARBA" id="ARBA00023002"/>
    </source>
</evidence>
<organism evidence="8 9">
    <name type="scientific">SAR92 clade bacterium</name>
    <dbReference type="NCBI Taxonomy" id="2315479"/>
    <lineage>
        <taxon>Bacteria</taxon>
        <taxon>Pseudomonadati</taxon>
        <taxon>Pseudomonadota</taxon>
        <taxon>Gammaproteobacteria</taxon>
        <taxon>Cellvibrionales</taxon>
        <taxon>Porticoccaceae</taxon>
        <taxon>SAR92 clade</taxon>
    </lineage>
</organism>
<dbReference type="PANTHER" id="PTHR10430">
    <property type="entry name" value="PEROXIREDOXIN"/>
    <property type="match status" value="1"/>
</dbReference>
<feature type="domain" description="Thioredoxin" evidence="7">
    <location>
        <begin position="3"/>
        <end position="159"/>
    </location>
</feature>
<evidence type="ECO:0000256" key="4">
    <source>
        <dbReference type="ARBA" id="ARBA00023284"/>
    </source>
</evidence>
<comment type="caution">
    <text evidence="8">The sequence shown here is derived from an EMBL/GenBank/DDBJ whole genome shotgun (WGS) entry which is preliminary data.</text>
</comment>
<dbReference type="Pfam" id="PF08534">
    <property type="entry name" value="Redoxin"/>
    <property type="match status" value="1"/>
</dbReference>
<comment type="catalytic activity">
    <reaction evidence="6">
        <text>a hydroperoxide + 2 glutathione = an alcohol + glutathione disulfide + H2O</text>
        <dbReference type="Rhea" id="RHEA:62632"/>
        <dbReference type="ChEBI" id="CHEBI:15377"/>
        <dbReference type="ChEBI" id="CHEBI:30879"/>
        <dbReference type="ChEBI" id="CHEBI:35924"/>
        <dbReference type="ChEBI" id="CHEBI:57925"/>
        <dbReference type="ChEBI" id="CHEBI:58297"/>
        <dbReference type="EC" id="1.11.1.27"/>
    </reaction>
</comment>
<keyword evidence="4 6" id="KW-0676">Redox-active center</keyword>
<comment type="similarity">
    <text evidence="6">Belongs to the peroxiredoxin family. Prx5 subfamily.</text>
</comment>
<dbReference type="GO" id="GO:0008379">
    <property type="term" value="F:thioredoxin peroxidase activity"/>
    <property type="evidence" value="ECO:0007669"/>
    <property type="project" value="InterPro"/>
</dbReference>
<evidence type="ECO:0000313" key="9">
    <source>
        <dbReference type="Proteomes" id="UP000318148"/>
    </source>
</evidence>
<dbReference type="EMBL" id="SHBO01000027">
    <property type="protein sequence ID" value="RZO06320.1"/>
    <property type="molecule type" value="Genomic_DNA"/>
</dbReference>
<dbReference type="Proteomes" id="UP000318148">
    <property type="component" value="Unassembled WGS sequence"/>
</dbReference>
<evidence type="ECO:0000259" key="7">
    <source>
        <dbReference type="PROSITE" id="PS51352"/>
    </source>
</evidence>
<sequence length="159" mass="16949">MGIEVGQVIPKGTFTIMGEKGPQVISSEEIFLGKKVVLMAVPGAFTPTCAISHLPGFVAKFDEMINLGVDSVACLAVNDVFVVDAWSKASNAENLLMLADGNADYTKELGLLLDVSGFGMGLRSQRYAMVVEDSKVLYLGVDPEGVDKSSVESVLKFLQ</sequence>
<dbReference type="GO" id="GO:0042744">
    <property type="term" value="P:hydrogen peroxide catabolic process"/>
    <property type="evidence" value="ECO:0007669"/>
    <property type="project" value="TreeGrafter"/>
</dbReference>
<dbReference type="GO" id="GO:0045454">
    <property type="term" value="P:cell redox homeostasis"/>
    <property type="evidence" value="ECO:0007669"/>
    <property type="project" value="TreeGrafter"/>
</dbReference>
<evidence type="ECO:0000256" key="5">
    <source>
        <dbReference type="PIRSR" id="PIRSR637944-1"/>
    </source>
</evidence>
<dbReference type="Gene3D" id="3.40.30.10">
    <property type="entry name" value="Glutaredoxin"/>
    <property type="match status" value="1"/>
</dbReference>
<keyword evidence="2 6" id="KW-0049">Antioxidant</keyword>
<dbReference type="FunFam" id="3.40.30.10:FF:000020">
    <property type="entry name" value="Peroxiredoxin"/>
    <property type="match status" value="1"/>
</dbReference>
<dbReference type="EC" id="1.11.1.27" evidence="6"/>
<evidence type="ECO:0000256" key="6">
    <source>
        <dbReference type="RuleBase" id="RU366011"/>
    </source>
</evidence>
<reference evidence="8 9" key="1">
    <citation type="submission" date="2019-02" db="EMBL/GenBank/DDBJ databases">
        <title>Prokaryotic population dynamics and viral predation in marine succession experiment using metagenomics: the confinement effect.</title>
        <authorList>
            <person name="Haro-Moreno J.M."/>
            <person name="Rodriguez-Valera F."/>
            <person name="Lopez-Perez M."/>
        </authorList>
    </citation>
    <scope>NUCLEOTIDE SEQUENCE [LARGE SCALE GENOMIC DNA]</scope>
    <source>
        <strain evidence="8">MED-G169</strain>
    </source>
</reference>
<evidence type="ECO:0000256" key="1">
    <source>
        <dbReference type="ARBA" id="ARBA00022559"/>
    </source>
</evidence>
<evidence type="ECO:0000256" key="2">
    <source>
        <dbReference type="ARBA" id="ARBA00022862"/>
    </source>
</evidence>
<proteinExistence type="inferred from homology"/>
<feature type="active site" description="Cysteine sulfenic acid (-SOH) intermediate" evidence="5">
    <location>
        <position position="49"/>
    </location>
</feature>
<dbReference type="SUPFAM" id="SSF52833">
    <property type="entry name" value="Thioredoxin-like"/>
    <property type="match status" value="1"/>
</dbReference>
<dbReference type="InterPro" id="IPR013740">
    <property type="entry name" value="Redoxin"/>
</dbReference>
<dbReference type="InterPro" id="IPR037944">
    <property type="entry name" value="PRX5-like"/>
</dbReference>
<dbReference type="AlphaFoldDB" id="A0A520LMH6"/>
<accession>A0A520LMH6</accession>
<dbReference type="CDD" id="cd03013">
    <property type="entry name" value="PRX5_like"/>
    <property type="match status" value="1"/>
</dbReference>
<dbReference type="InterPro" id="IPR013766">
    <property type="entry name" value="Thioredoxin_domain"/>
</dbReference>
<dbReference type="GO" id="GO:0034599">
    <property type="term" value="P:cellular response to oxidative stress"/>
    <property type="evidence" value="ECO:0007669"/>
    <property type="project" value="InterPro"/>
</dbReference>
<protein>
    <recommendedName>
        <fullName evidence="6">Glutathione-dependent peroxiredoxin</fullName>
        <ecNumber evidence="6">1.11.1.27</ecNumber>
    </recommendedName>
</protein>
<name>A0A520LMH6_9GAMM</name>